<feature type="compositionally biased region" description="Acidic residues" evidence="1">
    <location>
        <begin position="24"/>
        <end position="33"/>
    </location>
</feature>
<evidence type="ECO:0000313" key="2">
    <source>
        <dbReference type="EMBL" id="NYS68803.1"/>
    </source>
</evidence>
<organism evidence="2 3">
    <name type="scientific">Actinomyces bowdenii</name>
    <dbReference type="NCBI Taxonomy" id="131109"/>
    <lineage>
        <taxon>Bacteria</taxon>
        <taxon>Bacillati</taxon>
        <taxon>Actinomycetota</taxon>
        <taxon>Actinomycetes</taxon>
        <taxon>Actinomycetales</taxon>
        <taxon>Actinomycetaceae</taxon>
        <taxon>Actinomyces</taxon>
    </lineage>
</organism>
<evidence type="ECO:0000313" key="3">
    <source>
        <dbReference type="Proteomes" id="UP000572528"/>
    </source>
</evidence>
<protein>
    <submittedName>
        <fullName evidence="2">Uncharacterized protein</fullName>
    </submittedName>
</protein>
<dbReference type="InterPro" id="IPR015943">
    <property type="entry name" value="WD40/YVTN_repeat-like_dom_sf"/>
</dbReference>
<dbReference type="EMBL" id="JACBXV010000039">
    <property type="protein sequence ID" value="NYS68803.1"/>
    <property type="molecule type" value="Genomic_DNA"/>
</dbReference>
<dbReference type="SUPFAM" id="SSF50998">
    <property type="entry name" value="Quinoprotein alcohol dehydrogenase-like"/>
    <property type="match status" value="1"/>
</dbReference>
<reference evidence="2 3" key="1">
    <citation type="submission" date="2020-07" db="EMBL/GenBank/DDBJ databases">
        <title>MOT database genomes.</title>
        <authorList>
            <person name="Joseph S."/>
            <person name="Aduse-Opoku J."/>
            <person name="Hashim A."/>
            <person name="Wade W."/>
            <person name="Curtis M."/>
        </authorList>
    </citation>
    <scope>NUCLEOTIDE SEQUENCE [LARGE SCALE GENOMIC DNA]</scope>
    <source>
        <strain evidence="2 3">WMus004</strain>
    </source>
</reference>
<dbReference type="Gene3D" id="2.130.10.10">
    <property type="entry name" value="YVTN repeat-like/Quinoprotein amine dehydrogenase"/>
    <property type="match status" value="1"/>
</dbReference>
<sequence>MVTSLNPENGTVQWQQDLKKGDENNPDEYDDEPWSLHATDPDGRLIALHLRRSDGTHSAPSSVVVVLDAGTGAVTRKVDIDGWVRTIALTSDMLAVQIVDTSTPRADTRLLTYAATGPEAQRSGNEPEFSTPTQSWLSGATRDELLMTDMIPWAYPTPCTVTLTDPRTGAEAASMDQVYDIHPHGWVERFMADDPAIPESSDQDSWTSLERELVNMESGASLNLNDMESTLDMDARGYFLTLGRYEAEDKEDAEWVEYGNVDISIPAGSEPIFDDSFSIRKVEIPRNDNAVALRAQEEQG</sequence>
<name>A0A853EHC7_9ACTO</name>
<gene>
    <name evidence="2" type="ORF">HZZ05_04600</name>
</gene>
<feature type="region of interest" description="Disordered" evidence="1">
    <location>
        <begin position="1"/>
        <end position="38"/>
    </location>
</feature>
<comment type="caution">
    <text evidence="2">The sequence shown here is derived from an EMBL/GenBank/DDBJ whole genome shotgun (WGS) entry which is preliminary data.</text>
</comment>
<dbReference type="RefSeq" id="WP_179900127.1">
    <property type="nucleotide sequence ID" value="NZ_JACBXV010000039.1"/>
</dbReference>
<accession>A0A853EHC7</accession>
<evidence type="ECO:0000256" key="1">
    <source>
        <dbReference type="SAM" id="MobiDB-lite"/>
    </source>
</evidence>
<proteinExistence type="predicted"/>
<dbReference type="Proteomes" id="UP000572528">
    <property type="component" value="Unassembled WGS sequence"/>
</dbReference>
<feature type="compositionally biased region" description="Polar residues" evidence="1">
    <location>
        <begin position="1"/>
        <end position="16"/>
    </location>
</feature>
<dbReference type="InterPro" id="IPR011047">
    <property type="entry name" value="Quinoprotein_ADH-like_sf"/>
</dbReference>
<dbReference type="AlphaFoldDB" id="A0A853EHC7"/>